<keyword evidence="1" id="KW-0469">Meiosis</keyword>
<gene>
    <name evidence="5" type="ORF">C6P45_003066</name>
</gene>
<dbReference type="PANTHER" id="PTHR22663:SF17">
    <property type="entry name" value="RING FINGER PROTEIN NARYA-RELATED"/>
    <property type="match status" value="1"/>
</dbReference>
<dbReference type="GO" id="GO:0016925">
    <property type="term" value="P:protein sumoylation"/>
    <property type="evidence" value="ECO:0007669"/>
    <property type="project" value="TreeGrafter"/>
</dbReference>
<dbReference type="Pfam" id="PF14634">
    <property type="entry name" value="zf-RING_5"/>
    <property type="match status" value="1"/>
</dbReference>
<organism evidence="5 6">
    <name type="scientific">Maudiozyma exigua</name>
    <name type="common">Yeast</name>
    <name type="synonym">Kazachstania exigua</name>
    <dbReference type="NCBI Taxonomy" id="34358"/>
    <lineage>
        <taxon>Eukaryota</taxon>
        <taxon>Fungi</taxon>
        <taxon>Dikarya</taxon>
        <taxon>Ascomycota</taxon>
        <taxon>Saccharomycotina</taxon>
        <taxon>Saccharomycetes</taxon>
        <taxon>Saccharomycetales</taxon>
        <taxon>Saccharomycetaceae</taxon>
        <taxon>Maudiozyma</taxon>
    </lineage>
</organism>
<protein>
    <recommendedName>
        <fullName evidence="4">RING-type domain-containing protein</fullName>
    </recommendedName>
</protein>
<dbReference type="EMBL" id="PUHR01000003">
    <property type="protein sequence ID" value="KAG0672382.1"/>
    <property type="molecule type" value="Genomic_DNA"/>
</dbReference>
<feature type="compositionally biased region" description="Polar residues" evidence="3">
    <location>
        <begin position="399"/>
        <end position="419"/>
    </location>
</feature>
<feature type="domain" description="RING-type" evidence="4">
    <location>
        <begin position="13"/>
        <end position="50"/>
    </location>
</feature>
<evidence type="ECO:0000313" key="6">
    <source>
        <dbReference type="Proteomes" id="UP000750334"/>
    </source>
</evidence>
<feature type="region of interest" description="Disordered" evidence="3">
    <location>
        <begin position="298"/>
        <end position="419"/>
    </location>
</feature>
<dbReference type="GO" id="GO:0007131">
    <property type="term" value="P:reciprocal meiotic recombination"/>
    <property type="evidence" value="ECO:0007669"/>
    <property type="project" value="InterPro"/>
</dbReference>
<feature type="compositionally biased region" description="Low complexity" evidence="3">
    <location>
        <begin position="298"/>
        <end position="314"/>
    </location>
</feature>
<evidence type="ECO:0000256" key="3">
    <source>
        <dbReference type="SAM" id="MobiDB-lite"/>
    </source>
</evidence>
<evidence type="ECO:0000259" key="4">
    <source>
        <dbReference type="Pfam" id="PF14634"/>
    </source>
</evidence>
<evidence type="ECO:0000313" key="5">
    <source>
        <dbReference type="EMBL" id="KAG0672382.1"/>
    </source>
</evidence>
<evidence type="ECO:0000256" key="1">
    <source>
        <dbReference type="ARBA" id="ARBA00023254"/>
    </source>
</evidence>
<proteinExistence type="predicted"/>
<dbReference type="GO" id="GO:0019789">
    <property type="term" value="F:SUMO transferase activity"/>
    <property type="evidence" value="ECO:0007669"/>
    <property type="project" value="InterPro"/>
</dbReference>
<dbReference type="Proteomes" id="UP000750334">
    <property type="component" value="Unassembled WGS sequence"/>
</dbReference>
<reference evidence="5 6" key="1">
    <citation type="submission" date="2020-11" db="EMBL/GenBank/DDBJ databases">
        <title>Kefir isolates.</title>
        <authorList>
            <person name="Marcisauskas S."/>
            <person name="Kim Y."/>
            <person name="Blasche S."/>
        </authorList>
    </citation>
    <scope>NUCLEOTIDE SEQUENCE [LARGE SCALE GENOMIC DNA]</scope>
    <source>
        <strain evidence="5 6">OG2</strain>
    </source>
</reference>
<feature type="coiled-coil region" evidence="2">
    <location>
        <begin position="105"/>
        <end position="149"/>
    </location>
</feature>
<dbReference type="AlphaFoldDB" id="A0A9P6WHH1"/>
<dbReference type="PANTHER" id="PTHR22663">
    <property type="entry name" value="RING FINGER PROTEIN NARYA-RELATED"/>
    <property type="match status" value="1"/>
</dbReference>
<feature type="compositionally biased region" description="Polar residues" evidence="3">
    <location>
        <begin position="351"/>
        <end position="368"/>
    </location>
</feature>
<dbReference type="GO" id="GO:0000795">
    <property type="term" value="C:synaptonemal complex"/>
    <property type="evidence" value="ECO:0007669"/>
    <property type="project" value="InterPro"/>
</dbReference>
<dbReference type="GO" id="GO:0007129">
    <property type="term" value="P:homologous chromosome pairing at meiosis"/>
    <property type="evidence" value="ECO:0007669"/>
    <property type="project" value="TreeGrafter"/>
</dbReference>
<dbReference type="InterPro" id="IPR042123">
    <property type="entry name" value="Zip3/RNF212-like"/>
</dbReference>
<dbReference type="OrthoDB" id="2535391at2759"/>
<dbReference type="InterPro" id="IPR001841">
    <property type="entry name" value="Znf_RING"/>
</dbReference>
<name>A0A9P6WHH1_MAUEX</name>
<feature type="compositionally biased region" description="Low complexity" evidence="3">
    <location>
        <begin position="374"/>
        <end position="398"/>
    </location>
</feature>
<keyword evidence="6" id="KW-1185">Reference proteome</keyword>
<keyword evidence="2" id="KW-0175">Coiled coil</keyword>
<accession>A0A9P6WHH1</accession>
<comment type="caution">
    <text evidence="5">The sequence shown here is derived from an EMBL/GenBank/DDBJ whole genome shotgun (WGS) entry which is preliminary data.</text>
</comment>
<sequence>MNGQLFEQSFVYCNICHRRHSNGDPLRLTSCAHILCSMHVNNDNICSVCSTHDISVIKLEADKNLPTDVTAFFEPLTNLLETVYNVSQFQQQALVNQIQYYQTHCVKLREKVARQQQLLYKAKQELDGVTQLKNHVANLEMQLRQANVNRKNSNNYRSQSQTISKFFDRKSSNKLSVTNFDTKSNTSLQPPMTVDLTMDDSSHEDGGNFLSKLKRTASLRNGIVTATNTTNTRQILPETNNYPINTYSGNPNNNVSRNGSIAVNDGIEAESTQLAKYTYSPNNGRSVTKDLTSMRVSSLSSLSSGSGSRGHSSLTYGSSHSNQTKDRNNNNSALNRNKFPQALDRLRIAKRNSTTNNEPIRTISNSQGIIAHMRSSGSNNNNRNTNSTFSSNRRSLTSQVTSGSKYTNSQTSTTKTRRK</sequence>
<evidence type="ECO:0000256" key="2">
    <source>
        <dbReference type="SAM" id="Coils"/>
    </source>
</evidence>